<comment type="caution">
    <text evidence="2">The sequence shown here is derived from an EMBL/GenBank/DDBJ whole genome shotgun (WGS) entry which is preliminary data.</text>
</comment>
<evidence type="ECO:0000313" key="3">
    <source>
        <dbReference type="Proteomes" id="UP000190312"/>
    </source>
</evidence>
<evidence type="ECO:0000256" key="1">
    <source>
        <dbReference type="SAM" id="MobiDB-lite"/>
    </source>
</evidence>
<organism evidence="2 3">
    <name type="scientific">Aspergillus oryzae</name>
    <name type="common">Yellow koji mold</name>
    <dbReference type="NCBI Taxonomy" id="5062"/>
    <lineage>
        <taxon>Eukaryota</taxon>
        <taxon>Fungi</taxon>
        <taxon>Dikarya</taxon>
        <taxon>Ascomycota</taxon>
        <taxon>Pezizomycotina</taxon>
        <taxon>Eurotiomycetes</taxon>
        <taxon>Eurotiomycetidae</taxon>
        <taxon>Eurotiales</taxon>
        <taxon>Aspergillaceae</taxon>
        <taxon>Aspergillus</taxon>
        <taxon>Aspergillus subgen. Circumdati</taxon>
    </lineage>
</organism>
<name>A0A1S9DX67_ASPOZ</name>
<proteinExistence type="predicted"/>
<dbReference type="AlphaFoldDB" id="A0A1S9DX67"/>
<protein>
    <submittedName>
        <fullName evidence="2">Uncharacterized protein</fullName>
    </submittedName>
</protein>
<sequence>MDTSNMGTSNMDTSNMDTSNMDTSKMDAFQFAMGRRDWPKVDSVRVSSLSCDYCNQHYVLTFKYDKRNVSLTVNHFKFLRMENKRNRLVWLENHVLETQNFTTYTMHYTCPTLEDIAYEVFSKDRPYLIHSCCGFIGGLVANYVKDGYLSPSDIASSS</sequence>
<feature type="region of interest" description="Disordered" evidence="1">
    <location>
        <begin position="1"/>
        <end position="21"/>
    </location>
</feature>
<gene>
    <name evidence="2" type="ORF">OAory_01013910</name>
</gene>
<dbReference type="EMBL" id="MKZY01000002">
    <property type="protein sequence ID" value="OOO13642.1"/>
    <property type="molecule type" value="Genomic_DNA"/>
</dbReference>
<evidence type="ECO:0000313" key="2">
    <source>
        <dbReference type="EMBL" id="OOO13642.1"/>
    </source>
</evidence>
<dbReference type="Proteomes" id="UP000190312">
    <property type="component" value="Unassembled WGS sequence"/>
</dbReference>
<reference evidence="2 3" key="1">
    <citation type="submission" date="2016-10" db="EMBL/GenBank/DDBJ databases">
        <title>Genome sequencing of Aspergillus oryzae BCC7051.</title>
        <authorList>
            <person name="Thammarongtham C."/>
            <person name="Vorapreeda T."/>
            <person name="Nookaew I."/>
            <person name="Srisuk T."/>
            <person name="Land M."/>
            <person name="Jeennor S."/>
            <person name="Laoteng K."/>
        </authorList>
    </citation>
    <scope>NUCLEOTIDE SEQUENCE [LARGE SCALE GENOMIC DNA]</scope>
    <source>
        <strain evidence="2 3">BCC7051</strain>
    </source>
</reference>
<accession>A0A1S9DX67</accession>